<dbReference type="EMBL" id="NNRM01000030">
    <property type="protein sequence ID" value="OYR24863.1"/>
    <property type="molecule type" value="Genomic_DNA"/>
</dbReference>
<gene>
    <name evidence="1" type="ORF">CEV34_5675</name>
</gene>
<keyword evidence="2" id="KW-1185">Reference proteome</keyword>
<accession>A0A256GCN4</accession>
<organism evidence="1 2">
    <name type="scientific">Brucella pseudogrignonensis</name>
    <dbReference type="NCBI Taxonomy" id="419475"/>
    <lineage>
        <taxon>Bacteria</taxon>
        <taxon>Pseudomonadati</taxon>
        <taxon>Pseudomonadota</taxon>
        <taxon>Alphaproteobacteria</taxon>
        <taxon>Hyphomicrobiales</taxon>
        <taxon>Brucellaceae</taxon>
        <taxon>Brucella/Ochrobactrum group</taxon>
        <taxon>Brucella</taxon>
    </lineage>
</organism>
<comment type="caution">
    <text evidence="1">The sequence shown here is derived from an EMBL/GenBank/DDBJ whole genome shotgun (WGS) entry which is preliminary data.</text>
</comment>
<dbReference type="AlphaFoldDB" id="A0A256GCN4"/>
<evidence type="ECO:0000313" key="1">
    <source>
        <dbReference type="EMBL" id="OYR24863.1"/>
    </source>
</evidence>
<dbReference type="Proteomes" id="UP000216188">
    <property type="component" value="Unassembled WGS sequence"/>
</dbReference>
<evidence type="ECO:0000313" key="2">
    <source>
        <dbReference type="Proteomes" id="UP000216188"/>
    </source>
</evidence>
<reference evidence="1 2" key="1">
    <citation type="submission" date="2017-07" db="EMBL/GenBank/DDBJ databases">
        <title>Phylogenetic study on the rhizospheric bacterium Ochrobactrum sp. A44.</title>
        <authorList>
            <person name="Krzyzanowska D.M."/>
            <person name="Ossowicki A."/>
            <person name="Rajewska M."/>
            <person name="Maciag T."/>
            <person name="Kaczynski Z."/>
            <person name="Czerwicka M."/>
            <person name="Jafra S."/>
        </authorList>
    </citation>
    <scope>NUCLEOTIDE SEQUENCE [LARGE SCALE GENOMIC DNA]</scope>
    <source>
        <strain evidence="1 2">CCUG 30717</strain>
    </source>
</reference>
<proteinExistence type="predicted"/>
<protein>
    <submittedName>
        <fullName evidence="1">Uncharacterized protein</fullName>
    </submittedName>
</protein>
<name>A0A256GCN4_9HYPH</name>
<sequence length="64" mass="7067">MKLSNDRAFTLIKNAVPVNYTLAEPFCAKALRDVIRGGNIQTITVFWPITAQKMSPTTLRSLSG</sequence>